<dbReference type="InterPro" id="IPR040398">
    <property type="entry name" value="Not1"/>
</dbReference>
<name>A0A9W9ZK30_9CNID</name>
<dbReference type="GO" id="GO:0030015">
    <property type="term" value="C:CCR4-NOT core complex"/>
    <property type="evidence" value="ECO:0007669"/>
    <property type="project" value="InterPro"/>
</dbReference>
<evidence type="ECO:0000313" key="2">
    <source>
        <dbReference type="EMBL" id="KAJ7383191.1"/>
    </source>
</evidence>
<reference evidence="2" key="1">
    <citation type="submission" date="2023-01" db="EMBL/GenBank/DDBJ databases">
        <title>Genome assembly of the deep-sea coral Lophelia pertusa.</title>
        <authorList>
            <person name="Herrera S."/>
            <person name="Cordes E."/>
        </authorList>
    </citation>
    <scope>NUCLEOTIDE SEQUENCE</scope>
    <source>
        <strain evidence="2">USNM1676648</strain>
        <tissue evidence="2">Polyp</tissue>
    </source>
</reference>
<dbReference type="PANTHER" id="PTHR13162">
    <property type="entry name" value="CCR4-NOT TRANSCRIPTION COMPLEX"/>
    <property type="match status" value="1"/>
</dbReference>
<dbReference type="EMBL" id="MU825905">
    <property type="protein sequence ID" value="KAJ7383191.1"/>
    <property type="molecule type" value="Genomic_DNA"/>
</dbReference>
<evidence type="ECO:0000313" key="3">
    <source>
        <dbReference type="Proteomes" id="UP001163046"/>
    </source>
</evidence>
<gene>
    <name evidence="2" type="primary">CNOT1_2</name>
    <name evidence="2" type="ORF">OS493_030349</name>
</gene>
<sequence>MMVKTVFGLGEHVTIQNYGTCSVSLDKLGLSELTPGPATWNVEVFVQALRELIPLLSWRQVIQELDYPEFHVPSREGLQLLFTGCHRGLMEIFPVDVLYRTWTNTEGQLSWIQQILSSPDLFCFADYPCHTVVIDLLKTAPEDDNREIATWKSLNLSEMLLRLAEAGHYETHCPDVLLLALLQINPLWHSLRNELVSQLIPVFLANHPNSGSVLHYVWHGQGQSASIRQLVMQAMAEWYVKGDMDQGRLSRILDVAQDLKALSMLLNGTPFVFVIDLAALASRREYLKLDKWVKDKLKEHQEEFAHACITFMRRRCPYLLGLSLDKELPKSVQLPQETVVTMLSCLQSFLG</sequence>
<dbReference type="GO" id="GO:0000288">
    <property type="term" value="P:nuclear-transcribed mRNA catabolic process, deadenylation-dependent decay"/>
    <property type="evidence" value="ECO:0007669"/>
    <property type="project" value="TreeGrafter"/>
</dbReference>
<dbReference type="Pfam" id="PF16418">
    <property type="entry name" value="CNOT1_HEAT"/>
    <property type="match status" value="1"/>
</dbReference>
<dbReference type="InterPro" id="IPR032194">
    <property type="entry name" value="CNOT1_HEAT"/>
</dbReference>
<organism evidence="2 3">
    <name type="scientific">Desmophyllum pertusum</name>
    <dbReference type="NCBI Taxonomy" id="174260"/>
    <lineage>
        <taxon>Eukaryota</taxon>
        <taxon>Metazoa</taxon>
        <taxon>Cnidaria</taxon>
        <taxon>Anthozoa</taxon>
        <taxon>Hexacorallia</taxon>
        <taxon>Scleractinia</taxon>
        <taxon>Caryophylliina</taxon>
        <taxon>Caryophylliidae</taxon>
        <taxon>Desmophyllum</taxon>
    </lineage>
</organism>
<proteinExistence type="predicted"/>
<dbReference type="AlphaFoldDB" id="A0A9W9ZK30"/>
<dbReference type="OrthoDB" id="1933107at2759"/>
<protein>
    <submittedName>
        <fullName evidence="2">CCR4-NOT transcription complex subunit 1</fullName>
    </submittedName>
</protein>
<dbReference type="Proteomes" id="UP001163046">
    <property type="component" value="Unassembled WGS sequence"/>
</dbReference>
<dbReference type="PANTHER" id="PTHR13162:SF8">
    <property type="entry name" value="CCR4-NOT TRANSCRIPTION COMPLEX SUBUNIT 1"/>
    <property type="match status" value="1"/>
</dbReference>
<keyword evidence="3" id="KW-1185">Reference proteome</keyword>
<accession>A0A9W9ZK30</accession>
<dbReference type="GO" id="GO:0017148">
    <property type="term" value="P:negative regulation of translation"/>
    <property type="evidence" value="ECO:0007669"/>
    <property type="project" value="InterPro"/>
</dbReference>
<dbReference type="GO" id="GO:0000932">
    <property type="term" value="C:P-body"/>
    <property type="evidence" value="ECO:0007669"/>
    <property type="project" value="TreeGrafter"/>
</dbReference>
<evidence type="ECO:0000259" key="1">
    <source>
        <dbReference type="Pfam" id="PF16418"/>
    </source>
</evidence>
<comment type="caution">
    <text evidence="2">The sequence shown here is derived from an EMBL/GenBank/DDBJ whole genome shotgun (WGS) entry which is preliminary data.</text>
</comment>
<feature type="domain" description="CCR4-NOT transcription complex subunit 1 HEAT repeat" evidence="1">
    <location>
        <begin position="193"/>
        <end position="347"/>
    </location>
</feature>
<dbReference type="GO" id="GO:0060090">
    <property type="term" value="F:molecular adaptor activity"/>
    <property type="evidence" value="ECO:0007669"/>
    <property type="project" value="TreeGrafter"/>
</dbReference>